<dbReference type="InterPro" id="IPR037066">
    <property type="entry name" value="Plug_dom_sf"/>
</dbReference>
<dbReference type="PROSITE" id="PS52016">
    <property type="entry name" value="TONB_DEPENDENT_REC_3"/>
    <property type="match status" value="1"/>
</dbReference>
<keyword evidence="4 12" id="KW-1134">Transmembrane beta strand</keyword>
<dbReference type="Pfam" id="PF00593">
    <property type="entry name" value="TonB_dep_Rec_b-barrel"/>
    <property type="match status" value="1"/>
</dbReference>
<dbReference type="OrthoDB" id="183532at2"/>
<feature type="short sequence motif" description="TonB C-terminal box" evidence="13">
    <location>
        <begin position="664"/>
        <end position="681"/>
    </location>
</feature>
<dbReference type="AlphaFoldDB" id="A0A2N8KTU6"/>
<evidence type="ECO:0000256" key="11">
    <source>
        <dbReference type="ARBA" id="ARBA00023237"/>
    </source>
</evidence>
<dbReference type="PROSITE" id="PS01156">
    <property type="entry name" value="TONB_DEPENDENT_REC_2"/>
    <property type="match status" value="1"/>
</dbReference>
<dbReference type="InterPro" id="IPR012910">
    <property type="entry name" value="Plug_dom"/>
</dbReference>
<evidence type="ECO:0000313" key="19">
    <source>
        <dbReference type="Proteomes" id="UP000235916"/>
    </source>
</evidence>
<keyword evidence="10 18" id="KW-0675">Receptor</keyword>
<dbReference type="SUPFAM" id="SSF56935">
    <property type="entry name" value="Porins"/>
    <property type="match status" value="1"/>
</dbReference>
<comment type="similarity">
    <text evidence="2 12 14">Belongs to the TonB-dependent receptor family.</text>
</comment>
<keyword evidence="8 14" id="KW-0798">TonB box</keyword>
<evidence type="ECO:0000256" key="1">
    <source>
        <dbReference type="ARBA" id="ARBA00004571"/>
    </source>
</evidence>
<dbReference type="GO" id="GO:0044718">
    <property type="term" value="P:siderophore transmembrane transport"/>
    <property type="evidence" value="ECO:0007669"/>
    <property type="project" value="TreeGrafter"/>
</dbReference>
<dbReference type="InterPro" id="IPR010917">
    <property type="entry name" value="TonB_rcpt_CS"/>
</dbReference>
<keyword evidence="7" id="KW-0406">Ion transport</keyword>
<feature type="domain" description="TonB-dependent receptor-like beta-barrel" evidence="16">
    <location>
        <begin position="255"/>
        <end position="653"/>
    </location>
</feature>
<dbReference type="InterPro" id="IPR036942">
    <property type="entry name" value="Beta-barrel_TonB_sf"/>
</dbReference>
<evidence type="ECO:0000256" key="10">
    <source>
        <dbReference type="ARBA" id="ARBA00023170"/>
    </source>
</evidence>
<gene>
    <name evidence="18" type="ORF">C1O66_04585</name>
</gene>
<dbReference type="Proteomes" id="UP000235916">
    <property type="component" value="Unassembled WGS sequence"/>
</dbReference>
<dbReference type="Pfam" id="PF07715">
    <property type="entry name" value="Plug"/>
    <property type="match status" value="1"/>
</dbReference>
<dbReference type="PANTHER" id="PTHR30069:SF53">
    <property type="entry name" value="COLICIN I RECEPTOR-RELATED"/>
    <property type="match status" value="1"/>
</dbReference>
<dbReference type="InterPro" id="IPR039426">
    <property type="entry name" value="TonB-dep_rcpt-like"/>
</dbReference>
<sequence length="681" mass="73955">MRIVFIRKFATSSFMTSFKPTFRLSSLALVALSSLTCAQTAPTQLPEVVVTGSALEKRLEEAPASISILTRADLERRPVHELAELLGSVPGVTLTRSGNGVPGVQIRGLGNAYTLILVDGRRVNSSSAVFRGNDYDLGWVPAEEVERIEVVRGPMSSLYGSDAIGGVVNVITRKVGAQWRGSARLDEIQQQNRLAGDSRIASFSVGGPLMAKQLGVKLSGGADKREADDAALNPAAGNGVRQSGLPGLKNRYISGQLAWSPSELHQVTLDLDTSHRDHAGFELERDALSLRHQGRYEFGRSELRLYSDHSKNLTGTVTGQINPNKSKVKVLDGKFSLPLDLWEQNLTLGAELRHEQLWDPTNLAGAPGSPPRANPSTAVRQKAVFFEDEITVLPGLTLTLGDRYDDHENFGGHHSPRVYGVWHPAKGWTVRGGWARAFRAPTLLINSPDWGSPSCGSATAGCYITGSRDLKPETSMSKELGAAFDGGRWQLGLTVYDTQLKNMLDITNRTSNKTLAPSYANFIGFLPDGRPMFRYQNIASVRSRGAELSGRLKVSSALDIRANYSYTDAKNTSGVSALPLTYRSRHVANLGADWQALPALALSLSARFNGKQYISVPANGQNLQQAAAYSMVDGSASWTVNPSLVVRVGLLNLANTTVDRENSNEFNEDGRRFYLSATVRF</sequence>
<reference evidence="18 19" key="1">
    <citation type="submission" date="2018-01" db="EMBL/GenBank/DDBJ databases">
        <title>Draft genome sequence of Paucibacter aquatile CR182 isolated from freshwater of the Nakdong River.</title>
        <authorList>
            <person name="Choi A."/>
            <person name="Chung E.J."/>
        </authorList>
    </citation>
    <scope>NUCLEOTIDE SEQUENCE [LARGE SCALE GENOMIC DNA]</scope>
    <source>
        <strain evidence="18 19">CR182</strain>
    </source>
</reference>
<protein>
    <submittedName>
        <fullName evidence="18">TonB-dependent receptor</fullName>
    </submittedName>
</protein>
<evidence type="ECO:0000256" key="6">
    <source>
        <dbReference type="ARBA" id="ARBA00022729"/>
    </source>
</evidence>
<evidence type="ECO:0000256" key="5">
    <source>
        <dbReference type="ARBA" id="ARBA00022692"/>
    </source>
</evidence>
<keyword evidence="5 12" id="KW-0812">Transmembrane</keyword>
<keyword evidence="6 15" id="KW-0732">Signal</keyword>
<keyword evidence="19" id="KW-1185">Reference proteome</keyword>
<evidence type="ECO:0000256" key="7">
    <source>
        <dbReference type="ARBA" id="ARBA00023065"/>
    </source>
</evidence>
<dbReference type="GO" id="GO:0009279">
    <property type="term" value="C:cell outer membrane"/>
    <property type="evidence" value="ECO:0007669"/>
    <property type="project" value="UniProtKB-SubCell"/>
</dbReference>
<evidence type="ECO:0000256" key="8">
    <source>
        <dbReference type="ARBA" id="ARBA00023077"/>
    </source>
</evidence>
<organism evidence="18 19">
    <name type="scientific">Kinneretia aquatilis</name>
    <dbReference type="NCBI Taxonomy" id="2070761"/>
    <lineage>
        <taxon>Bacteria</taxon>
        <taxon>Pseudomonadati</taxon>
        <taxon>Pseudomonadota</taxon>
        <taxon>Betaproteobacteria</taxon>
        <taxon>Burkholderiales</taxon>
        <taxon>Sphaerotilaceae</taxon>
        <taxon>Roseateles</taxon>
    </lineage>
</organism>
<evidence type="ECO:0000256" key="9">
    <source>
        <dbReference type="ARBA" id="ARBA00023136"/>
    </source>
</evidence>
<comment type="subcellular location">
    <subcellularLocation>
        <location evidence="1 12">Cell outer membrane</location>
        <topology evidence="1 12">Multi-pass membrane protein</topology>
    </subcellularLocation>
</comment>
<keyword evidence="11 12" id="KW-0998">Cell outer membrane</keyword>
<feature type="chain" id="PRO_5014666818" evidence="15">
    <location>
        <begin position="39"/>
        <end position="681"/>
    </location>
</feature>
<evidence type="ECO:0000259" key="17">
    <source>
        <dbReference type="Pfam" id="PF07715"/>
    </source>
</evidence>
<dbReference type="GO" id="GO:0015344">
    <property type="term" value="F:siderophore uptake transmembrane transporter activity"/>
    <property type="evidence" value="ECO:0007669"/>
    <property type="project" value="TreeGrafter"/>
</dbReference>
<feature type="domain" description="TonB-dependent receptor plug" evidence="17">
    <location>
        <begin position="59"/>
        <end position="167"/>
    </location>
</feature>
<accession>A0A2N8KTU6</accession>
<dbReference type="Gene3D" id="2.40.170.20">
    <property type="entry name" value="TonB-dependent receptor, beta-barrel domain"/>
    <property type="match status" value="1"/>
</dbReference>
<dbReference type="Gene3D" id="2.170.130.10">
    <property type="entry name" value="TonB-dependent receptor, plug domain"/>
    <property type="match status" value="1"/>
</dbReference>
<dbReference type="EMBL" id="POSP01000003">
    <property type="protein sequence ID" value="PND36885.1"/>
    <property type="molecule type" value="Genomic_DNA"/>
</dbReference>
<evidence type="ECO:0000256" key="3">
    <source>
        <dbReference type="ARBA" id="ARBA00022448"/>
    </source>
</evidence>
<feature type="signal peptide" evidence="15">
    <location>
        <begin position="1"/>
        <end position="38"/>
    </location>
</feature>
<evidence type="ECO:0000256" key="4">
    <source>
        <dbReference type="ARBA" id="ARBA00022452"/>
    </source>
</evidence>
<dbReference type="CDD" id="cd01347">
    <property type="entry name" value="ligand_gated_channel"/>
    <property type="match status" value="1"/>
</dbReference>
<evidence type="ECO:0000256" key="13">
    <source>
        <dbReference type="PROSITE-ProRule" id="PRU10144"/>
    </source>
</evidence>
<comment type="caution">
    <text evidence="18">The sequence shown here is derived from an EMBL/GenBank/DDBJ whole genome shotgun (WGS) entry which is preliminary data.</text>
</comment>
<evidence type="ECO:0000259" key="16">
    <source>
        <dbReference type="Pfam" id="PF00593"/>
    </source>
</evidence>
<evidence type="ECO:0000256" key="12">
    <source>
        <dbReference type="PROSITE-ProRule" id="PRU01360"/>
    </source>
</evidence>
<evidence type="ECO:0000256" key="2">
    <source>
        <dbReference type="ARBA" id="ARBA00009810"/>
    </source>
</evidence>
<name>A0A2N8KTU6_9BURK</name>
<keyword evidence="9 12" id="KW-0472">Membrane</keyword>
<dbReference type="PANTHER" id="PTHR30069">
    <property type="entry name" value="TONB-DEPENDENT OUTER MEMBRANE RECEPTOR"/>
    <property type="match status" value="1"/>
</dbReference>
<evidence type="ECO:0000256" key="15">
    <source>
        <dbReference type="SAM" id="SignalP"/>
    </source>
</evidence>
<evidence type="ECO:0000313" key="18">
    <source>
        <dbReference type="EMBL" id="PND36885.1"/>
    </source>
</evidence>
<keyword evidence="3 12" id="KW-0813">Transport</keyword>
<proteinExistence type="inferred from homology"/>
<evidence type="ECO:0000256" key="14">
    <source>
        <dbReference type="RuleBase" id="RU003357"/>
    </source>
</evidence>
<dbReference type="InterPro" id="IPR000531">
    <property type="entry name" value="Beta-barrel_TonB"/>
</dbReference>